<reference evidence="2 3" key="2">
    <citation type="journal article" date="2016" name="Int. J. Syst. Evol. Microbiol.">
        <title>Flavisolibacter tropicus sp. nov., isolated from tropical soil.</title>
        <authorList>
            <person name="Lee J.J."/>
            <person name="Kang M.S."/>
            <person name="Kim G.S."/>
            <person name="Lee C.S."/>
            <person name="Lim S."/>
            <person name="Lee J."/>
            <person name="Roh S.H."/>
            <person name="Kang H."/>
            <person name="Ha J.M."/>
            <person name="Bae S."/>
            <person name="Jung H.Y."/>
            <person name="Kim M.K."/>
        </authorList>
    </citation>
    <scope>NUCLEOTIDE SEQUENCE [LARGE SCALE GENOMIC DNA]</scope>
    <source>
        <strain evidence="2 3">LCS9</strain>
    </source>
</reference>
<proteinExistence type="predicted"/>
<evidence type="ECO:0000256" key="1">
    <source>
        <dbReference type="SAM" id="SignalP"/>
    </source>
</evidence>
<dbReference type="EMBL" id="CP011390">
    <property type="protein sequence ID" value="ANE50799.1"/>
    <property type="molecule type" value="Genomic_DNA"/>
</dbReference>
<organism evidence="2 3">
    <name type="scientific">Flavisolibacter tropicus</name>
    <dbReference type="NCBI Taxonomy" id="1492898"/>
    <lineage>
        <taxon>Bacteria</taxon>
        <taxon>Pseudomonadati</taxon>
        <taxon>Bacteroidota</taxon>
        <taxon>Chitinophagia</taxon>
        <taxon>Chitinophagales</taxon>
        <taxon>Chitinophagaceae</taxon>
        <taxon>Flavisolibacter</taxon>
    </lineage>
</organism>
<sequence length="165" mass="19596">MKKLLLFVTLIVSFKLAFCQNSREINWPLDSVAFKKKVDKVVNQRIGRIKLITKDFFFTKLDSFQKDTLEKIRYTVSVDKASKQIITAFIAHEDYSDSTLEVKSFVYHNEELLKVYYLKWNNRQKLIETSRYFNPSLIRITEPSGSERPYLEAIAYFKYLLKENN</sequence>
<accession>A0A172TUN5</accession>
<reference evidence="3" key="1">
    <citation type="submission" date="2015-01" db="EMBL/GenBank/DDBJ databases">
        <title>Flavisolibacter sp./LCS9/ whole genome sequencing.</title>
        <authorList>
            <person name="Kim M.K."/>
            <person name="Srinivasan S."/>
            <person name="Lee J.-J."/>
        </authorList>
    </citation>
    <scope>NUCLEOTIDE SEQUENCE [LARGE SCALE GENOMIC DNA]</scope>
    <source>
        <strain evidence="3">LCS9</strain>
    </source>
</reference>
<keyword evidence="1" id="KW-0732">Signal</keyword>
<gene>
    <name evidence="2" type="ORF">SY85_10080</name>
</gene>
<evidence type="ECO:0000313" key="2">
    <source>
        <dbReference type="EMBL" id="ANE50799.1"/>
    </source>
</evidence>
<dbReference type="KEGG" id="fla:SY85_10080"/>
<feature type="chain" id="PRO_5008001164" description="DUF4468 domain-containing protein" evidence="1">
    <location>
        <begin position="20"/>
        <end position="165"/>
    </location>
</feature>
<name>A0A172TUN5_9BACT</name>
<evidence type="ECO:0008006" key="4">
    <source>
        <dbReference type="Google" id="ProtNLM"/>
    </source>
</evidence>
<dbReference type="Proteomes" id="UP000077177">
    <property type="component" value="Chromosome"/>
</dbReference>
<keyword evidence="3" id="KW-1185">Reference proteome</keyword>
<dbReference type="AlphaFoldDB" id="A0A172TUN5"/>
<evidence type="ECO:0000313" key="3">
    <source>
        <dbReference type="Proteomes" id="UP000077177"/>
    </source>
</evidence>
<dbReference type="RefSeq" id="WP_066404131.1">
    <property type="nucleotide sequence ID" value="NZ_CP011390.1"/>
</dbReference>
<feature type="signal peptide" evidence="1">
    <location>
        <begin position="1"/>
        <end position="19"/>
    </location>
</feature>
<protein>
    <recommendedName>
        <fullName evidence="4">DUF4468 domain-containing protein</fullName>
    </recommendedName>
</protein>